<gene>
    <name evidence="7" type="ORF">GLYMA_11G029900</name>
</gene>
<dbReference type="SMR" id="K7LMR8"/>
<keyword evidence="3" id="KW-0238">DNA-binding</keyword>
<dbReference type="Gramene" id="KRH28025">
    <property type="protein sequence ID" value="KRH28025"/>
    <property type="gene ID" value="GLYMA_11G029900"/>
</dbReference>
<dbReference type="FunFam" id="3.40.1810.10:FF:000058">
    <property type="match status" value="1"/>
</dbReference>
<evidence type="ECO:0000313" key="8">
    <source>
        <dbReference type="EnsemblPlants" id="KRH28025"/>
    </source>
</evidence>
<dbReference type="Proteomes" id="UP000008827">
    <property type="component" value="Chromosome 11"/>
</dbReference>
<evidence type="ECO:0000256" key="5">
    <source>
        <dbReference type="ARBA" id="ARBA00023242"/>
    </source>
</evidence>
<evidence type="ECO:0000256" key="2">
    <source>
        <dbReference type="ARBA" id="ARBA00023015"/>
    </source>
</evidence>
<dbReference type="PaxDb" id="3847-GLYMA11G03261.1"/>
<dbReference type="STRING" id="3847.K7LMR8"/>
<reference evidence="7" key="3">
    <citation type="submission" date="2018-07" db="EMBL/GenBank/DDBJ databases">
        <title>WGS assembly of Glycine max.</title>
        <authorList>
            <person name="Schmutz J."/>
            <person name="Cannon S."/>
            <person name="Schlueter J."/>
            <person name="Ma J."/>
            <person name="Mitros T."/>
            <person name="Nelson W."/>
            <person name="Hyten D."/>
            <person name="Song Q."/>
            <person name="Thelen J."/>
            <person name="Cheng J."/>
            <person name="Xu D."/>
            <person name="Hellsten U."/>
            <person name="May G."/>
            <person name="Yu Y."/>
            <person name="Sakurai T."/>
            <person name="Umezawa T."/>
            <person name="Bhattacharyya M."/>
            <person name="Sandhu D."/>
            <person name="Valliyodan B."/>
            <person name="Lindquist E."/>
            <person name="Peto M."/>
            <person name="Grant D."/>
            <person name="Shu S."/>
            <person name="Goodstein D."/>
            <person name="Barry K."/>
            <person name="Futrell-Griggs M."/>
            <person name="Abernathy B."/>
            <person name="Du J."/>
            <person name="Tian Z."/>
            <person name="Zhu L."/>
            <person name="Gill N."/>
            <person name="Joshi T."/>
            <person name="Libault M."/>
            <person name="Sethuraman A."/>
            <person name="Zhang X."/>
            <person name="Shinozaki K."/>
            <person name="Nguyen H."/>
            <person name="Wing R."/>
            <person name="Cregan P."/>
            <person name="Specht J."/>
            <person name="Grimwood J."/>
            <person name="Rokhsar D."/>
            <person name="Stacey G."/>
            <person name="Shoemaker R."/>
            <person name="Jackson S."/>
        </authorList>
    </citation>
    <scope>NUCLEOTIDE SEQUENCE</scope>
    <source>
        <tissue evidence="7">Callus</tissue>
    </source>
</reference>
<dbReference type="Gene3D" id="3.40.1810.10">
    <property type="entry name" value="Transcription factor, MADS-box"/>
    <property type="match status" value="1"/>
</dbReference>
<evidence type="ECO:0000313" key="9">
    <source>
        <dbReference type="Proteomes" id="UP000008827"/>
    </source>
</evidence>
<keyword evidence="2" id="KW-0805">Transcription regulation</keyword>
<dbReference type="GO" id="GO:0006357">
    <property type="term" value="P:regulation of transcription by RNA polymerase II"/>
    <property type="evidence" value="ECO:0000318"/>
    <property type="project" value="GO_Central"/>
</dbReference>
<dbReference type="GO" id="GO:0046983">
    <property type="term" value="F:protein dimerization activity"/>
    <property type="evidence" value="ECO:0007669"/>
    <property type="project" value="InterPro"/>
</dbReference>
<feature type="domain" description="MADS-box" evidence="6">
    <location>
        <begin position="9"/>
        <end position="57"/>
    </location>
</feature>
<dbReference type="InterPro" id="IPR002100">
    <property type="entry name" value="TF_MADSbox"/>
</dbReference>
<evidence type="ECO:0000256" key="3">
    <source>
        <dbReference type="ARBA" id="ARBA00023125"/>
    </source>
</evidence>
<organism evidence="7">
    <name type="scientific">Glycine max</name>
    <name type="common">Soybean</name>
    <name type="synonym">Glycine hispida</name>
    <dbReference type="NCBI Taxonomy" id="3847"/>
    <lineage>
        <taxon>Eukaryota</taxon>
        <taxon>Viridiplantae</taxon>
        <taxon>Streptophyta</taxon>
        <taxon>Embryophyta</taxon>
        <taxon>Tracheophyta</taxon>
        <taxon>Spermatophyta</taxon>
        <taxon>Magnoliopsida</taxon>
        <taxon>eudicotyledons</taxon>
        <taxon>Gunneridae</taxon>
        <taxon>Pentapetalae</taxon>
        <taxon>rosids</taxon>
        <taxon>fabids</taxon>
        <taxon>Fabales</taxon>
        <taxon>Fabaceae</taxon>
        <taxon>Papilionoideae</taxon>
        <taxon>50 kb inversion clade</taxon>
        <taxon>NPAAA clade</taxon>
        <taxon>indigoferoid/millettioid clade</taxon>
        <taxon>Phaseoleae</taxon>
        <taxon>Glycine</taxon>
        <taxon>Glycine subgen. Soja</taxon>
    </lineage>
</organism>
<accession>K7LMR8</accession>
<keyword evidence="4" id="KW-0804">Transcription</keyword>
<dbReference type="PROSITE" id="PS50066">
    <property type="entry name" value="MADS_BOX_2"/>
    <property type="match status" value="1"/>
</dbReference>
<dbReference type="SUPFAM" id="SSF55455">
    <property type="entry name" value="SRF-like"/>
    <property type="match status" value="1"/>
</dbReference>
<dbReference type="eggNOG" id="KOG0014">
    <property type="taxonomic scope" value="Eukaryota"/>
</dbReference>
<dbReference type="GO" id="GO:0000978">
    <property type="term" value="F:RNA polymerase II cis-regulatory region sequence-specific DNA binding"/>
    <property type="evidence" value="ECO:0000318"/>
    <property type="project" value="GO_Central"/>
</dbReference>
<dbReference type="PANTHER" id="PTHR11945">
    <property type="entry name" value="MADS BOX PROTEIN"/>
    <property type="match status" value="1"/>
</dbReference>
<dbReference type="HOGENOM" id="CLU_053053_5_3_1"/>
<dbReference type="EMBL" id="CM000844">
    <property type="protein sequence ID" value="KRH28025.1"/>
    <property type="molecule type" value="Genomic_DNA"/>
</dbReference>
<evidence type="ECO:0000313" key="7">
    <source>
        <dbReference type="EMBL" id="KRH28025.1"/>
    </source>
</evidence>
<dbReference type="PANTHER" id="PTHR11945:SF776">
    <property type="entry name" value="AGAMOUS-LIKE 50-RELATED"/>
    <property type="match status" value="1"/>
</dbReference>
<evidence type="ECO:0000259" key="6">
    <source>
        <dbReference type="PROSITE" id="PS50066"/>
    </source>
</evidence>
<evidence type="ECO:0000256" key="4">
    <source>
        <dbReference type="ARBA" id="ARBA00023163"/>
    </source>
</evidence>
<name>K7LMR8_SOYBN</name>
<comment type="subcellular location">
    <subcellularLocation>
        <location evidence="1">Nucleus</location>
    </subcellularLocation>
</comment>
<dbReference type="OMA" id="HPCIESI"/>
<dbReference type="InParanoid" id="K7LMR8"/>
<proteinExistence type="predicted"/>
<keyword evidence="9" id="KW-1185">Reference proteome</keyword>
<protein>
    <recommendedName>
        <fullName evidence="6">MADS-box domain-containing protein</fullName>
    </recommendedName>
</protein>
<dbReference type="CDD" id="cd00120">
    <property type="entry name" value="MADS"/>
    <property type="match status" value="1"/>
</dbReference>
<dbReference type="SMART" id="SM00432">
    <property type="entry name" value="MADS"/>
    <property type="match status" value="1"/>
</dbReference>
<dbReference type="GO" id="GO:0005634">
    <property type="term" value="C:nucleus"/>
    <property type="evidence" value="ECO:0007669"/>
    <property type="project" value="UniProtKB-SubCell"/>
</dbReference>
<sequence>MSSNLRIMKGRRKIEMKKMTNKSNLQVAFSKRRSGVFKKASELSTLCDAEACLIIFSPMVHRYLIEVAPHVTQFMGVNLHEFNAQLTKFTTQLETEKKRASELKRLHKVVQTQWWRATPTNEMTILQLNEFKGALQQMKINTTRKSEMILIHNAINPTLFFANDNFLA</sequence>
<reference evidence="7 8" key="1">
    <citation type="journal article" date="2010" name="Nature">
        <title>Genome sequence of the palaeopolyploid soybean.</title>
        <authorList>
            <person name="Schmutz J."/>
            <person name="Cannon S.B."/>
            <person name="Schlueter J."/>
            <person name="Ma J."/>
            <person name="Mitros T."/>
            <person name="Nelson W."/>
            <person name="Hyten D.L."/>
            <person name="Song Q."/>
            <person name="Thelen J.J."/>
            <person name="Cheng J."/>
            <person name="Xu D."/>
            <person name="Hellsten U."/>
            <person name="May G.D."/>
            <person name="Yu Y."/>
            <person name="Sakurai T."/>
            <person name="Umezawa T."/>
            <person name="Bhattacharyya M.K."/>
            <person name="Sandhu D."/>
            <person name="Valliyodan B."/>
            <person name="Lindquist E."/>
            <person name="Peto M."/>
            <person name="Grant D."/>
            <person name="Shu S."/>
            <person name="Goodstein D."/>
            <person name="Barry K."/>
            <person name="Futrell-Griggs M."/>
            <person name="Abernathy B."/>
            <person name="Du J."/>
            <person name="Tian Z."/>
            <person name="Zhu L."/>
            <person name="Gill N."/>
            <person name="Joshi T."/>
            <person name="Libault M."/>
            <person name="Sethuraman A."/>
            <person name="Zhang X.-C."/>
            <person name="Shinozaki K."/>
            <person name="Nguyen H.T."/>
            <person name="Wing R.A."/>
            <person name="Cregan P."/>
            <person name="Specht J."/>
            <person name="Grimwood J."/>
            <person name="Rokhsar D."/>
            <person name="Stacey G."/>
            <person name="Shoemaker R.C."/>
            <person name="Jackson S.A."/>
        </authorList>
    </citation>
    <scope>NUCLEOTIDE SEQUENCE</scope>
    <source>
        <strain evidence="8">cv. Williams 82</strain>
        <tissue evidence="7">Callus</tissue>
    </source>
</reference>
<dbReference type="InterPro" id="IPR036879">
    <property type="entry name" value="TF_MADSbox_sf"/>
</dbReference>
<evidence type="ECO:0000256" key="1">
    <source>
        <dbReference type="ARBA" id="ARBA00004123"/>
    </source>
</evidence>
<dbReference type="AlphaFoldDB" id="K7LMR8"/>
<keyword evidence="5" id="KW-0539">Nucleus</keyword>
<reference evidence="8" key="2">
    <citation type="submission" date="2018-02" db="UniProtKB">
        <authorList>
            <consortium name="EnsemblPlants"/>
        </authorList>
    </citation>
    <scope>IDENTIFICATION</scope>
    <source>
        <strain evidence="8">Williams 82</strain>
    </source>
</reference>
<dbReference type="PRINTS" id="PR00404">
    <property type="entry name" value="MADSDOMAIN"/>
</dbReference>
<dbReference type="GO" id="GO:0000981">
    <property type="term" value="F:DNA-binding transcription factor activity, RNA polymerase II-specific"/>
    <property type="evidence" value="ECO:0000318"/>
    <property type="project" value="GO_Central"/>
</dbReference>
<dbReference type="Pfam" id="PF00319">
    <property type="entry name" value="SRF-TF"/>
    <property type="match status" value="1"/>
</dbReference>
<dbReference type="EnsemblPlants" id="KRH28025">
    <property type="protein sequence ID" value="KRH28025"/>
    <property type="gene ID" value="GLYMA_11G029900"/>
</dbReference>